<accession>A0A4C1UT43</accession>
<name>A0A4C1UT43_EUMVA</name>
<keyword evidence="2" id="KW-1185">Reference proteome</keyword>
<proteinExistence type="predicted"/>
<dbReference type="EMBL" id="BGZK01000220">
    <property type="protein sequence ID" value="GBP29479.1"/>
    <property type="molecule type" value="Genomic_DNA"/>
</dbReference>
<evidence type="ECO:0000313" key="2">
    <source>
        <dbReference type="Proteomes" id="UP000299102"/>
    </source>
</evidence>
<reference evidence="1 2" key="1">
    <citation type="journal article" date="2019" name="Commun. Biol.">
        <title>The bagworm genome reveals a unique fibroin gene that provides high tensile strength.</title>
        <authorList>
            <person name="Kono N."/>
            <person name="Nakamura H."/>
            <person name="Ohtoshi R."/>
            <person name="Tomita M."/>
            <person name="Numata K."/>
            <person name="Arakawa K."/>
        </authorList>
    </citation>
    <scope>NUCLEOTIDE SEQUENCE [LARGE SCALE GENOMIC DNA]</scope>
</reference>
<dbReference type="Proteomes" id="UP000299102">
    <property type="component" value="Unassembled WGS sequence"/>
</dbReference>
<dbReference type="AlphaFoldDB" id="A0A4C1UT43"/>
<comment type="caution">
    <text evidence="1">The sequence shown here is derived from an EMBL/GenBank/DDBJ whole genome shotgun (WGS) entry which is preliminary data.</text>
</comment>
<gene>
    <name evidence="1" type="ORF">EVAR_22092_1</name>
</gene>
<protein>
    <submittedName>
        <fullName evidence="1">Uncharacterized protein</fullName>
    </submittedName>
</protein>
<evidence type="ECO:0000313" key="1">
    <source>
        <dbReference type="EMBL" id="GBP29479.1"/>
    </source>
</evidence>
<sequence>MQGRWDDNQKVVVSCSSSENPKKIEEPLKMRETDLKVANPTCSEAIATAELLVETERRKIAVALVLAPYFRNIGELRRHPGC</sequence>
<organism evidence="1 2">
    <name type="scientific">Eumeta variegata</name>
    <name type="common">Bagworm moth</name>
    <name type="synonym">Eumeta japonica</name>
    <dbReference type="NCBI Taxonomy" id="151549"/>
    <lineage>
        <taxon>Eukaryota</taxon>
        <taxon>Metazoa</taxon>
        <taxon>Ecdysozoa</taxon>
        <taxon>Arthropoda</taxon>
        <taxon>Hexapoda</taxon>
        <taxon>Insecta</taxon>
        <taxon>Pterygota</taxon>
        <taxon>Neoptera</taxon>
        <taxon>Endopterygota</taxon>
        <taxon>Lepidoptera</taxon>
        <taxon>Glossata</taxon>
        <taxon>Ditrysia</taxon>
        <taxon>Tineoidea</taxon>
        <taxon>Psychidae</taxon>
        <taxon>Oiketicinae</taxon>
        <taxon>Eumeta</taxon>
    </lineage>
</organism>
<dbReference type="OrthoDB" id="411871at2759"/>